<dbReference type="PaxDb" id="4097-A0A1S4DKG0"/>
<dbReference type="OrthoDB" id="442947at2759"/>
<name>A0A1S4DKG0_TOBAC</name>
<accession>A0A1S4DKG0</accession>
<dbReference type="Gene3D" id="3.30.310.210">
    <property type="match status" value="1"/>
</dbReference>
<dbReference type="PROSITE" id="PS50084">
    <property type="entry name" value="KH_TYPE_1"/>
    <property type="match status" value="3"/>
</dbReference>
<evidence type="ECO:0000256" key="1">
    <source>
        <dbReference type="ARBA" id="ARBA00022737"/>
    </source>
</evidence>
<dbReference type="SUPFAM" id="SSF54791">
    <property type="entry name" value="Eukaryotic type KH-domain (KH-domain type I)"/>
    <property type="match status" value="3"/>
</dbReference>
<evidence type="ECO:0000256" key="2">
    <source>
        <dbReference type="PROSITE-ProRule" id="PRU00117"/>
    </source>
</evidence>
<sequence length="551" mass="58738">MAEESCQEYDLGNVYDADNVHVAEGAHKMDNIQETDNAHLSSLPLEEVQVESLQGCEIKLEPEEVQVVSLGGDPIKLEAEEVQDASLQGHSIKLESEEVQVVSLGGDPIKLEAEEVQDASLQGHSIKLESEEVQVVENGSGGGEEKRWPGWPGENVFRMLVPSKKVGGIIGRKGEYIKKTCEETKARIKILDGPPGSTERAVMISAKEEPSLSIPPAMDGLLKVHKRIIDVDHDSTNTPSGAGKPVSTRLLVAATQAAILIGKQGATVKSIQDESHCTIRILGGEHLPMFALPDDSIVEIQGEPAGVHKAVEMIATHLRKFLVDRSVIGVFEKLMQMPNARAHQNMPPPGPTEPWGPPPSSFPMSVGGPGFGANPQYMAPPRQFDNYFPRGDMPLDMQPHPGPLYGRDASVGSHANVQPQQSIVSKVTQNIQIPLSYADAVIGASGSNISYIRRTSGATIAVQETRGVPGEMTVEINGSASQVQTAQQLIQNSIADATNSMQNAAAGPPSQGYNPYPSQVPVYPSQSSATGHAGQASAADYGSVYGGSYGY</sequence>
<dbReference type="GeneID" id="107830755"/>
<dbReference type="CDD" id="cd22459">
    <property type="entry name" value="KH-I_PEPPER_rpt1_like"/>
    <property type="match status" value="1"/>
</dbReference>
<dbReference type="Pfam" id="PF00013">
    <property type="entry name" value="KH_1"/>
    <property type="match status" value="3"/>
</dbReference>
<dbReference type="CDD" id="cd22461">
    <property type="entry name" value="KH-I_PEPPER_like_rpt3"/>
    <property type="match status" value="1"/>
</dbReference>
<dbReference type="KEGG" id="nta:107830755"/>
<keyword evidence="1" id="KW-0677">Repeat</keyword>
<evidence type="ECO:0000313" key="3">
    <source>
        <dbReference type="Proteomes" id="UP000790787"/>
    </source>
</evidence>
<organism evidence="3 4">
    <name type="scientific">Nicotiana tabacum</name>
    <name type="common">Common tobacco</name>
    <dbReference type="NCBI Taxonomy" id="4097"/>
    <lineage>
        <taxon>Eukaryota</taxon>
        <taxon>Viridiplantae</taxon>
        <taxon>Streptophyta</taxon>
        <taxon>Embryophyta</taxon>
        <taxon>Tracheophyta</taxon>
        <taxon>Spermatophyta</taxon>
        <taxon>Magnoliopsida</taxon>
        <taxon>eudicotyledons</taxon>
        <taxon>Gunneridae</taxon>
        <taxon>Pentapetalae</taxon>
        <taxon>asterids</taxon>
        <taxon>lamiids</taxon>
        <taxon>Solanales</taxon>
        <taxon>Solanaceae</taxon>
        <taxon>Nicotianoideae</taxon>
        <taxon>Nicotianeae</taxon>
        <taxon>Nicotiana</taxon>
    </lineage>
</organism>
<dbReference type="InterPro" id="IPR004087">
    <property type="entry name" value="KH_dom"/>
</dbReference>
<dbReference type="GO" id="GO:0005634">
    <property type="term" value="C:nucleus"/>
    <property type="evidence" value="ECO:0000318"/>
    <property type="project" value="GO_Central"/>
</dbReference>
<dbReference type="InterPro" id="IPR004088">
    <property type="entry name" value="KH_dom_type_1"/>
</dbReference>
<reference evidence="4" key="2">
    <citation type="submission" date="2025-08" db="UniProtKB">
        <authorList>
            <consortium name="RefSeq"/>
        </authorList>
    </citation>
    <scope>IDENTIFICATION</scope>
</reference>
<reference evidence="3" key="1">
    <citation type="journal article" date="2014" name="Nat. Commun.">
        <title>The tobacco genome sequence and its comparison with those of tomato and potato.</title>
        <authorList>
            <person name="Sierro N."/>
            <person name="Battey J.N."/>
            <person name="Ouadi S."/>
            <person name="Bakaher N."/>
            <person name="Bovet L."/>
            <person name="Willig A."/>
            <person name="Goepfert S."/>
            <person name="Peitsch M.C."/>
            <person name="Ivanov N.V."/>
        </authorList>
    </citation>
    <scope>NUCLEOTIDE SEQUENCE [LARGE SCALE GENOMIC DNA]</scope>
</reference>
<dbReference type="GO" id="GO:0005737">
    <property type="term" value="C:cytoplasm"/>
    <property type="evidence" value="ECO:0000318"/>
    <property type="project" value="GO_Central"/>
</dbReference>
<dbReference type="CDD" id="cd22460">
    <property type="entry name" value="KH-I_PEPPER_rpt2_like"/>
    <property type="match status" value="1"/>
</dbReference>
<dbReference type="STRING" id="4097.A0A1S4DKG0"/>
<keyword evidence="3" id="KW-1185">Reference proteome</keyword>
<dbReference type="Gene3D" id="3.30.1370.10">
    <property type="entry name" value="K Homology domain, type 1"/>
    <property type="match status" value="1"/>
</dbReference>
<evidence type="ECO:0000313" key="4">
    <source>
        <dbReference type="RefSeq" id="XP_016513880.1"/>
    </source>
</evidence>
<dbReference type="Proteomes" id="UP000790787">
    <property type="component" value="Chromosome 22"/>
</dbReference>
<gene>
    <name evidence="4" type="primary">LOC107830755</name>
</gene>
<dbReference type="InterPro" id="IPR036612">
    <property type="entry name" value="KH_dom_type_1_sf"/>
</dbReference>
<dbReference type="AlphaFoldDB" id="A0A1S4DKG0"/>
<dbReference type="RefSeq" id="XP_016513880.1">
    <property type="nucleotide sequence ID" value="XM_016658394.1"/>
</dbReference>
<dbReference type="GO" id="GO:0003729">
    <property type="term" value="F:mRNA binding"/>
    <property type="evidence" value="ECO:0000318"/>
    <property type="project" value="GO_Central"/>
</dbReference>
<dbReference type="PANTHER" id="PTHR10288">
    <property type="entry name" value="KH DOMAIN CONTAINING RNA BINDING PROTEIN"/>
    <property type="match status" value="1"/>
</dbReference>
<protein>
    <submittedName>
        <fullName evidence="4">Flowering locus K homology domain isoform X1</fullName>
    </submittedName>
</protein>
<dbReference type="SMART" id="SM00322">
    <property type="entry name" value="KH"/>
    <property type="match status" value="3"/>
</dbReference>
<keyword evidence="2" id="KW-0694">RNA-binding</keyword>
<proteinExistence type="predicted"/>
<dbReference type="SMR" id="A0A1S4DKG0"/>